<dbReference type="PANTHER" id="PTHR30008">
    <property type="entry name" value="EXODEOXYRIBONUCLEASE 7 LARGE SUBUNIT"/>
    <property type="match status" value="1"/>
</dbReference>
<keyword evidence="4 5" id="KW-0269">Exonuclease</keyword>
<keyword evidence="1 5" id="KW-0963">Cytoplasm</keyword>
<keyword evidence="11" id="KW-1185">Reference proteome</keyword>
<comment type="catalytic activity">
    <reaction evidence="5 6">
        <text>Exonucleolytic cleavage in either 5'- to 3'- or 3'- to 5'-direction to yield nucleoside 5'-phosphates.</text>
        <dbReference type="EC" id="3.1.11.6"/>
    </reaction>
</comment>
<dbReference type="GO" id="GO:0008855">
    <property type="term" value="F:exodeoxyribonuclease VII activity"/>
    <property type="evidence" value="ECO:0007669"/>
    <property type="project" value="UniProtKB-UniRule"/>
</dbReference>
<name>A0A3N4GD76_9LACT</name>
<organism evidence="10 11">
    <name type="scientific">Aerococcus agrisoli</name>
    <dbReference type="NCBI Taxonomy" id="2487350"/>
    <lineage>
        <taxon>Bacteria</taxon>
        <taxon>Bacillati</taxon>
        <taxon>Bacillota</taxon>
        <taxon>Bacilli</taxon>
        <taxon>Lactobacillales</taxon>
        <taxon>Aerococcaceae</taxon>
        <taxon>Aerococcus</taxon>
    </lineage>
</organism>
<comment type="subcellular location">
    <subcellularLocation>
        <location evidence="5 6">Cytoplasm</location>
    </subcellularLocation>
</comment>
<dbReference type="HAMAP" id="MF_00378">
    <property type="entry name" value="Exonuc_7_L"/>
    <property type="match status" value="1"/>
</dbReference>
<evidence type="ECO:0000259" key="8">
    <source>
        <dbReference type="Pfam" id="PF02601"/>
    </source>
</evidence>
<dbReference type="PANTHER" id="PTHR30008:SF0">
    <property type="entry name" value="EXODEOXYRIBONUCLEASE 7 LARGE SUBUNIT"/>
    <property type="match status" value="1"/>
</dbReference>
<feature type="domain" description="OB-fold nucleic acid binding" evidence="9">
    <location>
        <begin position="7"/>
        <end position="100"/>
    </location>
</feature>
<evidence type="ECO:0000256" key="2">
    <source>
        <dbReference type="ARBA" id="ARBA00022722"/>
    </source>
</evidence>
<evidence type="ECO:0000256" key="4">
    <source>
        <dbReference type="ARBA" id="ARBA00022839"/>
    </source>
</evidence>
<proteinExistence type="inferred from homology"/>
<dbReference type="GO" id="GO:0009318">
    <property type="term" value="C:exodeoxyribonuclease VII complex"/>
    <property type="evidence" value="ECO:0007669"/>
    <property type="project" value="UniProtKB-UniRule"/>
</dbReference>
<dbReference type="Pfam" id="PF13742">
    <property type="entry name" value="tRNA_anti_2"/>
    <property type="match status" value="1"/>
</dbReference>
<comment type="function">
    <text evidence="5">Bidirectionally degrades single-stranded DNA into large acid-insoluble oligonucleotides, which are then degraded further into small acid-soluble oligonucleotides.</text>
</comment>
<dbReference type="Proteomes" id="UP000273977">
    <property type="component" value="Unassembled WGS sequence"/>
</dbReference>
<sequence>MPDKQYLTISQLTQYIATKFEKDPYLHQVYVTGEVSNFRKRPKHQYFSLKDDGAVLSSVMFSGAFNQLKFDLEDGMKVLAVGRIGVFNKSGNYQLYIDHLEPDGVGALYQKYEQLKQALTAEGLFHFEHKPIPRYPKNIAIVTSPSGAVIRDIITTVKRRFPIVQLTLYPTVVQGQYAADDIVNNLRRIEANGQYDTVIVGRGGGSIEDLWPFNEEKVVRAVSNMTIPVISSVGHETDTTLVDFVSDQRAATPTAAAEIATPVLTEELVRIQELQAKLYRAQANRIQYLNQRLLEQKNAYVFQQPLRLYEGHQLKLKNLVTRLVQAESNLLQGRKQRFNQADTKLNQVSPQVSIQRYKTQVEYITNQLKQGQVNQLTKHEYKVNNLMAQLDLLSPLKRMSKGFAYVTNKQVPVDSIAQVDIGDQLSVQFADGKVSAQITGIDKKQIIKK</sequence>
<evidence type="ECO:0000259" key="9">
    <source>
        <dbReference type="Pfam" id="PF13742"/>
    </source>
</evidence>
<evidence type="ECO:0000256" key="3">
    <source>
        <dbReference type="ARBA" id="ARBA00022801"/>
    </source>
</evidence>
<dbReference type="NCBIfam" id="TIGR00237">
    <property type="entry name" value="xseA"/>
    <property type="match status" value="1"/>
</dbReference>
<evidence type="ECO:0000256" key="5">
    <source>
        <dbReference type="HAMAP-Rule" id="MF_00378"/>
    </source>
</evidence>
<dbReference type="Pfam" id="PF02601">
    <property type="entry name" value="Exonuc_VII_L"/>
    <property type="match status" value="1"/>
</dbReference>
<dbReference type="OrthoDB" id="9802795at2"/>
<dbReference type="EC" id="3.1.11.6" evidence="5"/>
<keyword evidence="7" id="KW-0175">Coiled coil</keyword>
<evidence type="ECO:0000313" key="10">
    <source>
        <dbReference type="EMBL" id="RPA60155.1"/>
    </source>
</evidence>
<protein>
    <recommendedName>
        <fullName evidence="5">Exodeoxyribonuclease 7 large subunit</fullName>
        <ecNumber evidence="5">3.1.11.6</ecNumber>
    </recommendedName>
    <alternativeName>
        <fullName evidence="5">Exodeoxyribonuclease VII large subunit</fullName>
        <shortName evidence="5">Exonuclease VII large subunit</shortName>
    </alternativeName>
</protein>
<dbReference type="InterPro" id="IPR025824">
    <property type="entry name" value="OB-fold_nuc-bd_dom"/>
</dbReference>
<feature type="coiled-coil region" evidence="7">
    <location>
        <begin position="271"/>
        <end position="329"/>
    </location>
</feature>
<keyword evidence="2 5" id="KW-0540">Nuclease</keyword>
<comment type="subunit">
    <text evidence="5">Heterooligomer composed of large and small subunits.</text>
</comment>
<dbReference type="InterPro" id="IPR003753">
    <property type="entry name" value="Exonuc_VII_L"/>
</dbReference>
<dbReference type="GO" id="GO:0003676">
    <property type="term" value="F:nucleic acid binding"/>
    <property type="evidence" value="ECO:0007669"/>
    <property type="project" value="InterPro"/>
</dbReference>
<evidence type="ECO:0000256" key="6">
    <source>
        <dbReference type="RuleBase" id="RU004355"/>
    </source>
</evidence>
<comment type="caution">
    <text evidence="10">The sequence shown here is derived from an EMBL/GenBank/DDBJ whole genome shotgun (WGS) entry which is preliminary data.</text>
</comment>
<gene>
    <name evidence="5" type="primary">xseA</name>
    <name evidence="10" type="ORF">EF384_06180</name>
</gene>
<dbReference type="EMBL" id="RKMG01000017">
    <property type="protein sequence ID" value="RPA60155.1"/>
    <property type="molecule type" value="Genomic_DNA"/>
</dbReference>
<evidence type="ECO:0000256" key="1">
    <source>
        <dbReference type="ARBA" id="ARBA00022490"/>
    </source>
</evidence>
<keyword evidence="3 5" id="KW-0378">Hydrolase</keyword>
<feature type="domain" description="Exonuclease VII large subunit C-terminal" evidence="8">
    <location>
        <begin position="129"/>
        <end position="436"/>
    </location>
</feature>
<reference evidence="10 11" key="1">
    <citation type="submission" date="2018-11" db="EMBL/GenBank/DDBJ databases">
        <title>Aerococcus sp. SJQ22, whole genome shotgun sequence.</title>
        <authorList>
            <person name="Sun L."/>
            <person name="Gao X."/>
            <person name="Chen W."/>
            <person name="Huang K."/>
        </authorList>
    </citation>
    <scope>NUCLEOTIDE SEQUENCE [LARGE SCALE GENOMIC DNA]</scope>
    <source>
        <strain evidence="10 11">SJQ22</strain>
    </source>
</reference>
<dbReference type="GO" id="GO:0006308">
    <property type="term" value="P:DNA catabolic process"/>
    <property type="evidence" value="ECO:0007669"/>
    <property type="project" value="UniProtKB-UniRule"/>
</dbReference>
<dbReference type="InterPro" id="IPR020579">
    <property type="entry name" value="Exonuc_VII_lsu_C"/>
</dbReference>
<dbReference type="GO" id="GO:0005737">
    <property type="term" value="C:cytoplasm"/>
    <property type="evidence" value="ECO:0007669"/>
    <property type="project" value="UniProtKB-SubCell"/>
</dbReference>
<comment type="similarity">
    <text evidence="5 6">Belongs to the XseA family.</text>
</comment>
<dbReference type="AlphaFoldDB" id="A0A3N4GD76"/>
<accession>A0A3N4GD76</accession>
<evidence type="ECO:0000256" key="7">
    <source>
        <dbReference type="SAM" id="Coils"/>
    </source>
</evidence>
<evidence type="ECO:0000313" key="11">
    <source>
        <dbReference type="Proteomes" id="UP000273977"/>
    </source>
</evidence>
<dbReference type="CDD" id="cd04489">
    <property type="entry name" value="ExoVII_LU_OBF"/>
    <property type="match status" value="1"/>
</dbReference>